<name>A0A0M8N6I3_ESCWE</name>
<gene>
    <name evidence="2" type="ORF">ESCO_001462</name>
</gene>
<reference evidence="2 3" key="1">
    <citation type="submission" date="2015-07" db="EMBL/GenBank/DDBJ databases">
        <title>The genome of the fungus Escovopsis weberi, a specialized disease agent of ant agriculture.</title>
        <authorList>
            <person name="de Man T.J."/>
            <person name="Stajich J.E."/>
            <person name="Kubicek C.P."/>
            <person name="Chenthamara K."/>
            <person name="Atanasova L."/>
            <person name="Druzhinina I.S."/>
            <person name="Birnbaum S."/>
            <person name="Barribeau S.M."/>
            <person name="Teiling C."/>
            <person name="Suen G."/>
            <person name="Currie C."/>
            <person name="Gerardo N.M."/>
        </authorList>
    </citation>
    <scope>NUCLEOTIDE SEQUENCE [LARGE SCALE GENOMIC DNA]</scope>
</reference>
<protein>
    <submittedName>
        <fullName evidence="2">Uncharacterized protein</fullName>
    </submittedName>
</protein>
<accession>A0A0M8N6I3</accession>
<comment type="caution">
    <text evidence="2">The sequence shown here is derived from an EMBL/GenBank/DDBJ whole genome shotgun (WGS) entry which is preliminary data.</text>
</comment>
<keyword evidence="3" id="KW-1185">Reference proteome</keyword>
<evidence type="ECO:0000256" key="1">
    <source>
        <dbReference type="SAM" id="MobiDB-lite"/>
    </source>
</evidence>
<organism evidence="2 3">
    <name type="scientific">Escovopsis weberi</name>
    <dbReference type="NCBI Taxonomy" id="150374"/>
    <lineage>
        <taxon>Eukaryota</taxon>
        <taxon>Fungi</taxon>
        <taxon>Dikarya</taxon>
        <taxon>Ascomycota</taxon>
        <taxon>Pezizomycotina</taxon>
        <taxon>Sordariomycetes</taxon>
        <taxon>Hypocreomycetidae</taxon>
        <taxon>Hypocreales</taxon>
        <taxon>Hypocreaceae</taxon>
        <taxon>Escovopsis</taxon>
    </lineage>
</organism>
<dbReference type="AlphaFoldDB" id="A0A0M8N6I3"/>
<feature type="compositionally biased region" description="Low complexity" evidence="1">
    <location>
        <begin position="41"/>
        <end position="50"/>
    </location>
</feature>
<evidence type="ECO:0000313" key="2">
    <source>
        <dbReference type="EMBL" id="KOS21694.1"/>
    </source>
</evidence>
<feature type="region of interest" description="Disordered" evidence="1">
    <location>
        <begin position="36"/>
        <end position="65"/>
    </location>
</feature>
<dbReference type="Proteomes" id="UP000053831">
    <property type="component" value="Unassembled WGS sequence"/>
</dbReference>
<proteinExistence type="predicted"/>
<sequence>MRACSRQRVHSIRARHVGQLCGTNFPRCAAYALTRHPRQKTSPASASAPAADDDRRPATSRCSRQIGHTTAISPVLWACSARRICGQYDDDGEHAALAAAGSHSLAAAPPAVARARCARTRHALPPPGSGDAVPSEDSGLGDARGVLARRARAPWAIPSLTRLFRCVGIRPAMP</sequence>
<evidence type="ECO:0000313" key="3">
    <source>
        <dbReference type="Proteomes" id="UP000053831"/>
    </source>
</evidence>
<dbReference type="EMBL" id="LGSR01000006">
    <property type="protein sequence ID" value="KOS21694.1"/>
    <property type="molecule type" value="Genomic_DNA"/>
</dbReference>